<dbReference type="OrthoDB" id="6420344at2759"/>
<dbReference type="EMBL" id="BGPR01017192">
    <property type="protein sequence ID" value="GBN75387.1"/>
    <property type="molecule type" value="Genomic_DNA"/>
</dbReference>
<name>A0A4Y2RHX1_ARAVE</name>
<dbReference type="Proteomes" id="UP000499080">
    <property type="component" value="Unassembled WGS sequence"/>
</dbReference>
<evidence type="ECO:0000313" key="1">
    <source>
        <dbReference type="EMBL" id="GBN75387.1"/>
    </source>
</evidence>
<dbReference type="AlphaFoldDB" id="A0A4Y2RHX1"/>
<accession>A0A4Y2RHX1</accession>
<keyword evidence="2" id="KW-1185">Reference proteome</keyword>
<proteinExistence type="predicted"/>
<comment type="caution">
    <text evidence="1">The sequence shown here is derived from an EMBL/GenBank/DDBJ whole genome shotgun (WGS) entry which is preliminary data.</text>
</comment>
<gene>
    <name evidence="1" type="ORF">AVEN_74444_1</name>
</gene>
<protein>
    <submittedName>
        <fullName evidence="1">Uncharacterized protein</fullName>
    </submittedName>
</protein>
<reference evidence="1 2" key="1">
    <citation type="journal article" date="2019" name="Sci. Rep.">
        <title>Orb-weaving spider Araneus ventricosus genome elucidates the spidroin gene catalogue.</title>
        <authorList>
            <person name="Kono N."/>
            <person name="Nakamura H."/>
            <person name="Ohtoshi R."/>
            <person name="Moran D.A.P."/>
            <person name="Shinohara A."/>
            <person name="Yoshida Y."/>
            <person name="Fujiwara M."/>
            <person name="Mori M."/>
            <person name="Tomita M."/>
            <person name="Arakawa K."/>
        </authorList>
    </citation>
    <scope>NUCLEOTIDE SEQUENCE [LARGE SCALE GENOMIC DNA]</scope>
</reference>
<sequence>MHRFLPLVQCDKPSSTKCHICDRKKVKRALSDEEDAVEYLLSKKLSKKKASSLAGSFDLNLCPHSTSSEELKIQPYSIFLGKGVGVEIKEFRKAYYIAFSKTVDGDVRNRFNLPLDQLPILSKAVEALTEYIKDQPSNSDRKKVKRALSDEEDAVEYLLSKKLSKKKASSLAGSFDLNLCPHSTSSEELKIQPYSIFLGKGVGVEIKEFRKAYYIAFSKTVDGDVRNRFNLPLDQLPILSKAVEALTEYIKDQPSNSGI</sequence>
<evidence type="ECO:0000313" key="2">
    <source>
        <dbReference type="Proteomes" id="UP000499080"/>
    </source>
</evidence>
<organism evidence="1 2">
    <name type="scientific">Araneus ventricosus</name>
    <name type="common">Orbweaver spider</name>
    <name type="synonym">Epeira ventricosa</name>
    <dbReference type="NCBI Taxonomy" id="182803"/>
    <lineage>
        <taxon>Eukaryota</taxon>
        <taxon>Metazoa</taxon>
        <taxon>Ecdysozoa</taxon>
        <taxon>Arthropoda</taxon>
        <taxon>Chelicerata</taxon>
        <taxon>Arachnida</taxon>
        <taxon>Araneae</taxon>
        <taxon>Araneomorphae</taxon>
        <taxon>Entelegynae</taxon>
        <taxon>Araneoidea</taxon>
        <taxon>Araneidae</taxon>
        <taxon>Araneus</taxon>
    </lineage>
</organism>